<feature type="region of interest" description="Disordered" evidence="1">
    <location>
        <begin position="52"/>
        <end position="73"/>
    </location>
</feature>
<evidence type="ECO:0000313" key="2">
    <source>
        <dbReference type="EMBL" id="KAK3871492.1"/>
    </source>
</evidence>
<name>A0AAE1KFD7_PETCI</name>
<protein>
    <submittedName>
        <fullName evidence="2">Uncharacterized protein</fullName>
    </submittedName>
</protein>
<dbReference type="EMBL" id="JAWQEG010002506">
    <property type="protein sequence ID" value="KAK3871492.1"/>
    <property type="molecule type" value="Genomic_DNA"/>
</dbReference>
<keyword evidence="3" id="KW-1185">Reference proteome</keyword>
<gene>
    <name evidence="2" type="ORF">Pcinc_023364</name>
</gene>
<sequence>MTREGKNRVMKDWTLSGVGFTFTFSLRWYECLPPPPQVSDYDISTSGCIRRRESIPDPRDQTQPGINHPASLP</sequence>
<dbReference type="AlphaFoldDB" id="A0AAE1KFD7"/>
<accession>A0AAE1KFD7</accession>
<comment type="caution">
    <text evidence="2">The sequence shown here is derived from an EMBL/GenBank/DDBJ whole genome shotgun (WGS) entry which is preliminary data.</text>
</comment>
<evidence type="ECO:0000313" key="3">
    <source>
        <dbReference type="Proteomes" id="UP001286313"/>
    </source>
</evidence>
<evidence type="ECO:0000256" key="1">
    <source>
        <dbReference type="SAM" id="MobiDB-lite"/>
    </source>
</evidence>
<reference evidence="2" key="1">
    <citation type="submission" date="2023-10" db="EMBL/GenBank/DDBJ databases">
        <title>Genome assemblies of two species of porcelain crab, Petrolisthes cinctipes and Petrolisthes manimaculis (Anomura: Porcellanidae).</title>
        <authorList>
            <person name="Angst P."/>
        </authorList>
    </citation>
    <scope>NUCLEOTIDE SEQUENCE</scope>
    <source>
        <strain evidence="2">PB745_01</strain>
        <tissue evidence="2">Gill</tissue>
    </source>
</reference>
<organism evidence="2 3">
    <name type="scientific">Petrolisthes cinctipes</name>
    <name type="common">Flat porcelain crab</name>
    <dbReference type="NCBI Taxonomy" id="88211"/>
    <lineage>
        <taxon>Eukaryota</taxon>
        <taxon>Metazoa</taxon>
        <taxon>Ecdysozoa</taxon>
        <taxon>Arthropoda</taxon>
        <taxon>Crustacea</taxon>
        <taxon>Multicrustacea</taxon>
        <taxon>Malacostraca</taxon>
        <taxon>Eumalacostraca</taxon>
        <taxon>Eucarida</taxon>
        <taxon>Decapoda</taxon>
        <taxon>Pleocyemata</taxon>
        <taxon>Anomura</taxon>
        <taxon>Galatheoidea</taxon>
        <taxon>Porcellanidae</taxon>
        <taxon>Petrolisthes</taxon>
    </lineage>
</organism>
<dbReference type="Proteomes" id="UP001286313">
    <property type="component" value="Unassembled WGS sequence"/>
</dbReference>
<proteinExistence type="predicted"/>